<evidence type="ECO:0000313" key="3">
    <source>
        <dbReference type="Proteomes" id="UP000002358"/>
    </source>
</evidence>
<evidence type="ECO:0008006" key="4">
    <source>
        <dbReference type="Google" id="ProtNLM"/>
    </source>
</evidence>
<dbReference type="Proteomes" id="UP000002358">
    <property type="component" value="Chromosome 4"/>
</dbReference>
<name>A0A7M7IUH2_NASVI</name>
<dbReference type="EnsemblMetazoa" id="XM_016989726">
    <property type="protein sequence ID" value="XP_016845215"/>
    <property type="gene ID" value="LOC107982171"/>
</dbReference>
<dbReference type="InParanoid" id="A0A7M7IUH2"/>
<protein>
    <recommendedName>
        <fullName evidence="4">Protein sleepless</fullName>
    </recommendedName>
</protein>
<gene>
    <name evidence="2" type="primary">107982171</name>
</gene>
<evidence type="ECO:0000313" key="2">
    <source>
        <dbReference type="EnsemblMetazoa" id="XP_016845215"/>
    </source>
</evidence>
<organism evidence="2 3">
    <name type="scientific">Nasonia vitripennis</name>
    <name type="common">Parasitic wasp</name>
    <dbReference type="NCBI Taxonomy" id="7425"/>
    <lineage>
        <taxon>Eukaryota</taxon>
        <taxon>Metazoa</taxon>
        <taxon>Ecdysozoa</taxon>
        <taxon>Arthropoda</taxon>
        <taxon>Hexapoda</taxon>
        <taxon>Insecta</taxon>
        <taxon>Pterygota</taxon>
        <taxon>Neoptera</taxon>
        <taxon>Endopterygota</taxon>
        <taxon>Hymenoptera</taxon>
        <taxon>Apocrita</taxon>
        <taxon>Proctotrupomorpha</taxon>
        <taxon>Chalcidoidea</taxon>
        <taxon>Pteromalidae</taxon>
        <taxon>Pteromalinae</taxon>
        <taxon>Nasonia</taxon>
    </lineage>
</organism>
<keyword evidence="1" id="KW-0732">Signal</keyword>
<feature type="chain" id="PRO_5029649628" description="Protein sleepless" evidence="1">
    <location>
        <begin position="28"/>
        <end position="178"/>
    </location>
</feature>
<dbReference type="AlphaFoldDB" id="A0A7M7IUH2"/>
<keyword evidence="3" id="KW-1185">Reference proteome</keyword>
<dbReference type="KEGG" id="nvi:107982171"/>
<reference evidence="2" key="1">
    <citation type="submission" date="2021-01" db="UniProtKB">
        <authorList>
            <consortium name="EnsemblMetazoa"/>
        </authorList>
    </citation>
    <scope>IDENTIFICATION</scope>
</reference>
<accession>A0A7M7IUH2</accession>
<proteinExistence type="predicted"/>
<feature type="signal peptide" evidence="1">
    <location>
        <begin position="1"/>
        <end position="27"/>
    </location>
</feature>
<evidence type="ECO:0000256" key="1">
    <source>
        <dbReference type="SAM" id="SignalP"/>
    </source>
</evidence>
<sequence length="178" mass="19143">MYLKKLSIPSPIVFGLLVLFSADQASARRCYACESTSGGMCWIEGNSAPIETSRLYGRSLALDSATSSANTTILEAMASLGHENSTSLNAICVSGVGPKYDMCDCSKFVGTVQGHSYVERSCTKRYIFCADYVRAAAKLGFNVTGCHRCKSDLCNSSTSINTGITSLVVFATLFFFQK</sequence>